<dbReference type="InterPro" id="IPR017896">
    <property type="entry name" value="4Fe4S_Fe-S-bd"/>
</dbReference>
<dbReference type="PROSITE" id="PS00198">
    <property type="entry name" value="4FE4S_FER_1"/>
    <property type="match status" value="1"/>
</dbReference>
<keyword evidence="9" id="KW-1278">Translocase</keyword>
<dbReference type="InterPro" id="IPR019574">
    <property type="entry name" value="NADH_UbQ_OxRdtase_Gsu_4Fe4S-bd"/>
</dbReference>
<dbReference type="Pfam" id="PF13510">
    <property type="entry name" value="Fer2_4"/>
    <property type="match status" value="1"/>
</dbReference>
<dbReference type="GO" id="GO:0042773">
    <property type="term" value="P:ATP synthesis coupled electron transport"/>
    <property type="evidence" value="ECO:0007669"/>
    <property type="project" value="InterPro"/>
</dbReference>
<dbReference type="EMBL" id="ACJN02000001">
    <property type="protein sequence ID" value="EFI35798.1"/>
    <property type="molecule type" value="Genomic_DNA"/>
</dbReference>
<keyword evidence="11" id="KW-0411">Iron-sulfur</keyword>
<comment type="cofactor">
    <cofactor evidence="14">
        <name>[2Fe-2S] cluster</name>
        <dbReference type="ChEBI" id="CHEBI:190135"/>
    </cofactor>
</comment>
<accession>D6SM87</accession>
<dbReference type="SUPFAM" id="SSF54862">
    <property type="entry name" value="4Fe-4S ferredoxins"/>
    <property type="match status" value="1"/>
</dbReference>
<dbReference type="InterPro" id="IPR000283">
    <property type="entry name" value="NADH_UbQ_OxRdtase_75kDa_su_CS"/>
</dbReference>
<dbReference type="GO" id="GO:0051537">
    <property type="term" value="F:2 iron, 2 sulfur cluster binding"/>
    <property type="evidence" value="ECO:0007669"/>
    <property type="project" value="UniProtKB-KW"/>
</dbReference>
<feature type="domain" description="4Fe-4S ferredoxin-type" evidence="16">
    <location>
        <begin position="182"/>
        <end position="211"/>
    </location>
</feature>
<dbReference type="PROSITE" id="PS51085">
    <property type="entry name" value="2FE2S_FER_2"/>
    <property type="match status" value="1"/>
</dbReference>
<keyword evidence="10" id="KW-0408">Iron</keyword>
<dbReference type="GO" id="GO:0048038">
    <property type="term" value="F:quinone binding"/>
    <property type="evidence" value="ECO:0007669"/>
    <property type="project" value="UniProtKB-KW"/>
</dbReference>
<evidence type="ECO:0000256" key="7">
    <source>
        <dbReference type="ARBA" id="ARBA00022723"/>
    </source>
</evidence>
<dbReference type="PROSITE" id="PS51839">
    <property type="entry name" value="4FE4S_HC3"/>
    <property type="match status" value="1"/>
</dbReference>
<organism evidence="19 20">
    <name type="scientific">Desulfonatronospira thiodismutans ASO3-1</name>
    <dbReference type="NCBI Taxonomy" id="555779"/>
    <lineage>
        <taxon>Bacteria</taxon>
        <taxon>Pseudomonadati</taxon>
        <taxon>Thermodesulfobacteriota</taxon>
        <taxon>Desulfovibrionia</taxon>
        <taxon>Desulfovibrionales</taxon>
        <taxon>Desulfonatronovibrionaceae</taxon>
        <taxon>Desulfonatronospira</taxon>
    </lineage>
</organism>
<keyword evidence="20" id="KW-1185">Reference proteome</keyword>
<gene>
    <name evidence="19" type="ORF">Dthio_PD3233</name>
</gene>
<dbReference type="Pfam" id="PF12838">
    <property type="entry name" value="Fer4_7"/>
    <property type="match status" value="1"/>
</dbReference>
<dbReference type="Gene3D" id="3.40.50.740">
    <property type="match status" value="2"/>
</dbReference>
<dbReference type="Proteomes" id="UP000005496">
    <property type="component" value="Unassembled WGS sequence"/>
</dbReference>
<dbReference type="GO" id="GO:0008137">
    <property type="term" value="F:NADH dehydrogenase (ubiquinone) activity"/>
    <property type="evidence" value="ECO:0007669"/>
    <property type="project" value="InterPro"/>
</dbReference>
<keyword evidence="4" id="KW-0004">4Fe-4S</keyword>
<dbReference type="Pfam" id="PF04879">
    <property type="entry name" value="Molybdop_Fe4S4"/>
    <property type="match status" value="1"/>
</dbReference>
<dbReference type="Gene3D" id="3.30.2070.10">
    <property type="entry name" value="Formate dehydrogenase/DMSO reductase"/>
    <property type="match status" value="1"/>
</dbReference>
<feature type="domain" description="4Fe-4S His(Cys)3-ligated-type" evidence="18">
    <location>
        <begin position="81"/>
        <end position="120"/>
    </location>
</feature>
<keyword evidence="5" id="KW-0001">2Fe-2S</keyword>
<comment type="similarity">
    <text evidence="3">Belongs to the complex I 75 kDa subunit family.</text>
</comment>
<comment type="caution">
    <text evidence="19">The sequence shown here is derived from an EMBL/GenBank/DDBJ whole genome shotgun (WGS) entry which is preliminary data.</text>
</comment>
<dbReference type="OrthoDB" id="9757870at2"/>
<dbReference type="Pfam" id="PF00384">
    <property type="entry name" value="Molybdopterin"/>
    <property type="match status" value="1"/>
</dbReference>
<dbReference type="SUPFAM" id="SSF53706">
    <property type="entry name" value="Formate dehydrogenase/DMSO reductase, domains 1-3"/>
    <property type="match status" value="1"/>
</dbReference>
<dbReference type="FunFam" id="3.10.20.740:FF:000004">
    <property type="entry name" value="NADH-quinone oxidoreductase"/>
    <property type="match status" value="1"/>
</dbReference>
<protein>
    <submittedName>
        <fullName evidence="19">NADH:ubiquinone oxidoreductase, subunit G, iron-sulfur binding</fullName>
    </submittedName>
</protein>
<dbReference type="GO" id="GO:0003954">
    <property type="term" value="F:NADH dehydrogenase activity"/>
    <property type="evidence" value="ECO:0007669"/>
    <property type="project" value="TreeGrafter"/>
</dbReference>
<evidence type="ECO:0000256" key="6">
    <source>
        <dbReference type="ARBA" id="ARBA00022719"/>
    </source>
</evidence>
<dbReference type="PROSITE" id="PS00641">
    <property type="entry name" value="COMPLEX1_75K_1"/>
    <property type="match status" value="1"/>
</dbReference>
<dbReference type="Gene3D" id="3.30.70.20">
    <property type="match status" value="1"/>
</dbReference>
<dbReference type="InterPro" id="IPR006656">
    <property type="entry name" value="Mopterin_OxRdtase"/>
</dbReference>
<evidence type="ECO:0000256" key="5">
    <source>
        <dbReference type="ARBA" id="ARBA00022714"/>
    </source>
</evidence>
<dbReference type="InterPro" id="IPR050123">
    <property type="entry name" value="Prok_molybdopt-oxidoreductase"/>
</dbReference>
<evidence type="ECO:0000313" key="19">
    <source>
        <dbReference type="EMBL" id="EFI35798.1"/>
    </source>
</evidence>
<feature type="domain" description="4Fe-4S Mo/W bis-MGD-type" evidence="17">
    <location>
        <begin position="220"/>
        <end position="277"/>
    </location>
</feature>
<dbReference type="InterPro" id="IPR006963">
    <property type="entry name" value="Mopterin_OxRdtase_4Fe-4S_dom"/>
</dbReference>
<dbReference type="FunFam" id="3.30.70.20:FF:000035">
    <property type="entry name" value="Iron hydrogenase 1"/>
    <property type="match status" value="1"/>
</dbReference>
<evidence type="ECO:0000256" key="9">
    <source>
        <dbReference type="ARBA" id="ARBA00022967"/>
    </source>
</evidence>
<dbReference type="SUPFAM" id="SSF54292">
    <property type="entry name" value="2Fe-2S ferredoxin-like"/>
    <property type="match status" value="1"/>
</dbReference>
<dbReference type="InterPro" id="IPR036010">
    <property type="entry name" value="2Fe-2S_ferredoxin-like_sf"/>
</dbReference>
<evidence type="ECO:0000256" key="1">
    <source>
        <dbReference type="ARBA" id="ARBA00001966"/>
    </source>
</evidence>
<comment type="subcellular location">
    <subcellularLocation>
        <location evidence="2">Membrane</location>
    </subcellularLocation>
</comment>
<dbReference type="PROSITE" id="PS51379">
    <property type="entry name" value="4FE4S_FER_2"/>
    <property type="match status" value="2"/>
</dbReference>
<evidence type="ECO:0000259" key="15">
    <source>
        <dbReference type="PROSITE" id="PS51085"/>
    </source>
</evidence>
<reference evidence="19" key="1">
    <citation type="submission" date="2010-05" db="EMBL/GenBank/DDBJ databases">
        <title>The draft genome of Desulfonatronospira thiodismutans ASO3-1.</title>
        <authorList>
            <consortium name="US DOE Joint Genome Institute (JGI-PGF)"/>
            <person name="Lucas S."/>
            <person name="Copeland A."/>
            <person name="Lapidus A."/>
            <person name="Cheng J.-F."/>
            <person name="Bruce D."/>
            <person name="Goodwin L."/>
            <person name="Pitluck S."/>
            <person name="Chertkov O."/>
            <person name="Brettin T."/>
            <person name="Detter J.C."/>
            <person name="Han C."/>
            <person name="Land M.L."/>
            <person name="Hauser L."/>
            <person name="Kyrpides N."/>
            <person name="Mikhailova N."/>
            <person name="Muyzer G."/>
            <person name="Woyke T."/>
        </authorList>
    </citation>
    <scope>NUCLEOTIDE SEQUENCE [LARGE SCALE GENOMIC DNA]</scope>
    <source>
        <strain evidence="19">ASO3-1</strain>
    </source>
</reference>
<dbReference type="SMART" id="SM00929">
    <property type="entry name" value="NADH-G_4Fe-4S_3"/>
    <property type="match status" value="1"/>
</dbReference>
<evidence type="ECO:0000259" key="18">
    <source>
        <dbReference type="PROSITE" id="PS51839"/>
    </source>
</evidence>
<dbReference type="AlphaFoldDB" id="D6SM87"/>
<evidence type="ECO:0000256" key="2">
    <source>
        <dbReference type="ARBA" id="ARBA00004370"/>
    </source>
</evidence>
<keyword evidence="8" id="KW-0677">Repeat</keyword>
<keyword evidence="7" id="KW-0479">Metal-binding</keyword>
<evidence type="ECO:0000256" key="11">
    <source>
        <dbReference type="ARBA" id="ARBA00023014"/>
    </source>
</evidence>
<keyword evidence="13" id="KW-0472">Membrane</keyword>
<feature type="domain" description="4Fe-4S ferredoxin-type" evidence="16">
    <location>
        <begin position="140"/>
        <end position="169"/>
    </location>
</feature>
<evidence type="ECO:0000256" key="4">
    <source>
        <dbReference type="ARBA" id="ARBA00022485"/>
    </source>
</evidence>
<dbReference type="InterPro" id="IPR017900">
    <property type="entry name" value="4Fe4S_Fe_S_CS"/>
</dbReference>
<evidence type="ECO:0000256" key="3">
    <source>
        <dbReference type="ARBA" id="ARBA00005404"/>
    </source>
</evidence>
<evidence type="ECO:0000256" key="13">
    <source>
        <dbReference type="ARBA" id="ARBA00023136"/>
    </source>
</evidence>
<proteinExistence type="inferred from homology"/>
<dbReference type="GO" id="GO:0046872">
    <property type="term" value="F:metal ion binding"/>
    <property type="evidence" value="ECO:0007669"/>
    <property type="project" value="UniProtKB-KW"/>
</dbReference>
<dbReference type="GO" id="GO:0016020">
    <property type="term" value="C:membrane"/>
    <property type="evidence" value="ECO:0007669"/>
    <property type="project" value="UniProtKB-SubCell"/>
</dbReference>
<evidence type="ECO:0000256" key="12">
    <source>
        <dbReference type="ARBA" id="ARBA00023027"/>
    </source>
</evidence>
<dbReference type="InterPro" id="IPR001041">
    <property type="entry name" value="2Fe-2S_ferredoxin-type"/>
</dbReference>
<dbReference type="eggNOG" id="COG3383">
    <property type="taxonomic scope" value="Bacteria"/>
</dbReference>
<evidence type="ECO:0000256" key="8">
    <source>
        <dbReference type="ARBA" id="ARBA00022737"/>
    </source>
</evidence>
<name>D6SM87_9BACT</name>
<dbReference type="Gene3D" id="3.10.20.740">
    <property type="match status" value="1"/>
</dbReference>
<keyword evidence="12" id="KW-0520">NAD</keyword>
<dbReference type="Gene3D" id="3.40.228.10">
    <property type="entry name" value="Dimethylsulfoxide Reductase, domain 2"/>
    <property type="match status" value="1"/>
</dbReference>
<dbReference type="PANTHER" id="PTHR43105">
    <property type="entry name" value="RESPIRATORY NITRATE REDUCTASE"/>
    <property type="match status" value="1"/>
</dbReference>
<evidence type="ECO:0000259" key="17">
    <source>
        <dbReference type="PROSITE" id="PS51669"/>
    </source>
</evidence>
<dbReference type="RefSeq" id="WP_008868927.1">
    <property type="nucleotide sequence ID" value="NZ_ACJN02000001.1"/>
</dbReference>
<feature type="domain" description="2Fe-2S ferredoxin-type" evidence="15">
    <location>
        <begin position="3"/>
        <end position="81"/>
    </location>
</feature>
<dbReference type="Pfam" id="PF10588">
    <property type="entry name" value="NADH-G_4Fe-4S_3"/>
    <property type="match status" value="1"/>
</dbReference>
<dbReference type="Gene3D" id="2.20.25.90">
    <property type="entry name" value="ADC-like domains"/>
    <property type="match status" value="1"/>
</dbReference>
<dbReference type="PROSITE" id="PS51669">
    <property type="entry name" value="4FE4S_MOW_BIS_MGD"/>
    <property type="match status" value="1"/>
</dbReference>
<dbReference type="GO" id="GO:0051539">
    <property type="term" value="F:4 iron, 4 sulfur cluster binding"/>
    <property type="evidence" value="ECO:0007669"/>
    <property type="project" value="UniProtKB-KW"/>
</dbReference>
<sequence>MDKQVKLRIDGQEVQAPAGMNLIDAAELAGIHIPNLCYLKGMKGIGACRMCLVEVEGLKAPVIACNTKVKQDMAVHTRTERVQEIRRFVVDLILSMHPLDCVTCTKSGVCNLQDYAYEFGLRESSFSRKKFTYPVDEGNPFVKRDPAYCILCGRCVRVCKEQGTNVLDFMGRGIESKVITANDMPLHESGCTFCGSCIDVCPVSALREADREQKGREWEFSRHESVCMLCGCGCDITVSTKGDLIQKINAGSKAPSTEQHFICTYGRFGYEHVDGGKRILSPMVRKGGQLQEVSMKDALEDLAGRLKKAGKNTGFISTASILNEDAMTLQRFSGEVVKTSSIDSTASLYARPEQLEKSQKAKIDKADLIILVGVNPSQWTRVLPALDVAVRRRLSRKGRLITINSQETALDKLAEINLNGDEIQAIQGMIKSVPDHGIKVDQKLLKHVQEASTDKNMQQAAEMFAGSSNPLIISDPAFFDVASNLAWIKGQAMAMPLESNARGVVLMGVKSKDNTFQDMAAVEHGLVQRGRSTVKLLYAVGDVPLSKKPDGVDFLVVQSSSFTGLAREADMVLPAATYLESSGSMVDYLGQLKTVEQAIEPRGESRTHRDIFIQLAKNMGVTLKKPTFSEVKKAAGSEVSLSVADMTRKEAFQETPESYLQALNAPVLETSRLLWLKESGMT</sequence>
<dbReference type="PANTHER" id="PTHR43105:SF10">
    <property type="entry name" value="NADH-QUINONE OXIDOREDUCTASE SUBUNIT G"/>
    <property type="match status" value="1"/>
</dbReference>
<evidence type="ECO:0000313" key="20">
    <source>
        <dbReference type="Proteomes" id="UP000005496"/>
    </source>
</evidence>
<keyword evidence="6" id="KW-0874">Quinone</keyword>
<dbReference type="CDD" id="cd00207">
    <property type="entry name" value="fer2"/>
    <property type="match status" value="1"/>
</dbReference>
<evidence type="ECO:0000259" key="16">
    <source>
        <dbReference type="PROSITE" id="PS51379"/>
    </source>
</evidence>
<evidence type="ECO:0000256" key="10">
    <source>
        <dbReference type="ARBA" id="ARBA00023004"/>
    </source>
</evidence>
<comment type="cofactor">
    <cofactor evidence="1">
        <name>[4Fe-4S] cluster</name>
        <dbReference type="ChEBI" id="CHEBI:49883"/>
    </cofactor>
</comment>
<evidence type="ECO:0000256" key="14">
    <source>
        <dbReference type="ARBA" id="ARBA00034078"/>
    </source>
</evidence>